<dbReference type="Proteomes" id="UP000298652">
    <property type="component" value="Chromosome 1"/>
</dbReference>
<proteinExistence type="predicted"/>
<protein>
    <submittedName>
        <fullName evidence="1">Uncharacterized protein</fullName>
    </submittedName>
</protein>
<sequence>MLAGNFWRSAGDGAVPGLKAREVIVTSHPRTTFFAPLLPCVPSPLSPPVRPQFASGLRYPAPPCAPTGAATVHLPLLLQCFIPSPPLICRFVFFWLVSMNPKLFFC</sequence>
<keyword evidence="2" id="KW-1185">Reference proteome</keyword>
<evidence type="ECO:0000313" key="2">
    <source>
        <dbReference type="Proteomes" id="UP000298652"/>
    </source>
</evidence>
<reference evidence="1" key="1">
    <citation type="submission" date="2019-03" db="EMBL/GenBank/DDBJ databases">
        <title>WGS assembly of Setaria viridis.</title>
        <authorList>
            <person name="Huang P."/>
            <person name="Jenkins J."/>
            <person name="Grimwood J."/>
            <person name="Barry K."/>
            <person name="Healey A."/>
            <person name="Mamidi S."/>
            <person name="Sreedasyam A."/>
            <person name="Shu S."/>
            <person name="Feldman M."/>
            <person name="Wu J."/>
            <person name="Yu Y."/>
            <person name="Chen C."/>
            <person name="Johnson J."/>
            <person name="Rokhsar D."/>
            <person name="Baxter I."/>
            <person name="Schmutz J."/>
            <person name="Brutnell T."/>
            <person name="Kellogg E."/>
        </authorList>
    </citation>
    <scope>NUCLEOTIDE SEQUENCE [LARGE SCALE GENOMIC DNA]</scope>
</reference>
<organism evidence="1 2">
    <name type="scientific">Setaria viridis</name>
    <name type="common">Green bristlegrass</name>
    <name type="synonym">Setaria italica subsp. viridis</name>
    <dbReference type="NCBI Taxonomy" id="4556"/>
    <lineage>
        <taxon>Eukaryota</taxon>
        <taxon>Viridiplantae</taxon>
        <taxon>Streptophyta</taxon>
        <taxon>Embryophyta</taxon>
        <taxon>Tracheophyta</taxon>
        <taxon>Spermatophyta</taxon>
        <taxon>Magnoliopsida</taxon>
        <taxon>Liliopsida</taxon>
        <taxon>Poales</taxon>
        <taxon>Poaceae</taxon>
        <taxon>PACMAD clade</taxon>
        <taxon>Panicoideae</taxon>
        <taxon>Panicodae</taxon>
        <taxon>Paniceae</taxon>
        <taxon>Cenchrinae</taxon>
        <taxon>Setaria</taxon>
    </lineage>
</organism>
<dbReference type="EMBL" id="CM016552">
    <property type="protein sequence ID" value="TKW40263.1"/>
    <property type="molecule type" value="Genomic_DNA"/>
</dbReference>
<dbReference type="Gramene" id="TKW40263">
    <property type="protein sequence ID" value="TKW40263"/>
    <property type="gene ID" value="SEVIR_1G234500v2"/>
</dbReference>
<dbReference type="AlphaFoldDB" id="A0A4U6WEW5"/>
<name>A0A4U6WEW5_SETVI</name>
<accession>A0A4U6WEW5</accession>
<evidence type="ECO:0000313" key="1">
    <source>
        <dbReference type="EMBL" id="TKW40263.1"/>
    </source>
</evidence>
<gene>
    <name evidence="1" type="ORF">SEVIR_1G234500v2</name>
</gene>